<keyword evidence="4" id="KW-1185">Reference proteome</keyword>
<dbReference type="Proteomes" id="UP001162131">
    <property type="component" value="Unassembled WGS sequence"/>
</dbReference>
<feature type="region of interest" description="Disordered" evidence="1">
    <location>
        <begin position="280"/>
        <end position="314"/>
    </location>
</feature>
<feature type="compositionally biased region" description="Pro residues" evidence="1">
    <location>
        <begin position="373"/>
        <end position="442"/>
    </location>
</feature>
<comment type="caution">
    <text evidence="3">The sequence shown here is derived from an EMBL/GenBank/DDBJ whole genome shotgun (WGS) entry which is preliminary data.</text>
</comment>
<gene>
    <name evidence="3" type="ORF">BSTOLATCC_MIC46817</name>
</gene>
<protein>
    <recommendedName>
        <fullName evidence="2">FH2 domain-containing protein</fullName>
    </recommendedName>
</protein>
<feature type="region of interest" description="Disordered" evidence="1">
    <location>
        <begin position="1"/>
        <end position="27"/>
    </location>
</feature>
<evidence type="ECO:0000313" key="3">
    <source>
        <dbReference type="EMBL" id="CAG9328827.1"/>
    </source>
</evidence>
<feature type="compositionally biased region" description="Acidic residues" evidence="1">
    <location>
        <begin position="1"/>
        <end position="20"/>
    </location>
</feature>
<dbReference type="SUPFAM" id="SSF101447">
    <property type="entry name" value="Formin homology 2 domain (FH2 domain)"/>
    <property type="match status" value="1"/>
</dbReference>
<dbReference type="InterPro" id="IPR051425">
    <property type="entry name" value="Formin_Homology"/>
</dbReference>
<proteinExistence type="predicted"/>
<feature type="compositionally biased region" description="Pro residues" evidence="1">
    <location>
        <begin position="293"/>
        <end position="314"/>
    </location>
</feature>
<reference evidence="3" key="1">
    <citation type="submission" date="2021-09" db="EMBL/GenBank/DDBJ databases">
        <authorList>
            <consortium name="AG Swart"/>
            <person name="Singh M."/>
            <person name="Singh A."/>
            <person name="Seah K."/>
            <person name="Emmerich C."/>
        </authorList>
    </citation>
    <scope>NUCLEOTIDE SEQUENCE</scope>
    <source>
        <strain evidence="3">ATCC30299</strain>
    </source>
</reference>
<dbReference type="EMBL" id="CAJZBQ010000046">
    <property type="protein sequence ID" value="CAG9328827.1"/>
    <property type="molecule type" value="Genomic_DNA"/>
</dbReference>
<accession>A0AAU9JZI4</accession>
<dbReference type="AlphaFoldDB" id="A0AAU9JZI4"/>
<dbReference type="InterPro" id="IPR042201">
    <property type="entry name" value="FH2_Formin_sf"/>
</dbReference>
<dbReference type="PROSITE" id="PS51444">
    <property type="entry name" value="FH2"/>
    <property type="match status" value="1"/>
</dbReference>
<dbReference type="SMART" id="SM00498">
    <property type="entry name" value="FH2"/>
    <property type="match status" value="1"/>
</dbReference>
<evidence type="ECO:0000313" key="4">
    <source>
        <dbReference type="Proteomes" id="UP001162131"/>
    </source>
</evidence>
<name>A0AAU9JZI4_9CILI</name>
<dbReference type="Pfam" id="PF02181">
    <property type="entry name" value="FH2"/>
    <property type="match status" value="1"/>
</dbReference>
<sequence>MSEEDSDEFESFSSVEEEIPQENPETEMLKHELVRAQEDFLRQLNIISNQEQTISELNSEKQSYSLKISFLKKMNSKLKKHLSEMEKFAMSKQDLQSPAPVSKLKSLAIIDRIYNSQRLFILRNFIGKWYSKVEELIDLSEEEDIVEIPKINITKDIRKTISQSISKQFGSMYQGDQEEDSEGSDESLDEIPDEYEEVKEMYANAHQELVKHVVDAHKTLVKECSVRLLARTMVNAVMFSKHMAVESLKAMRDNKCKHCKGEYNGDKKDCSESADGINKNNAFNIPNPQINISPPPPPLRNAPPPPPLPNVPPPPPLWNAPSPPPLPNVPPPPPLPNVPSPPIRNAPPPPPLPNQKAPPPPPLPSTQASFPNIPQPPSRTPPTPPPPHLPSTQIPPPPPPLPTQKSVPSPPALPNSSIPPPPNSRAPPPPPPPGQFPSPSPTKPNMATLQVPQIAPPPDIATKKIHWDVIPKYKLKSTIWGQAPATLEIPIDFSKLACVFGEQKKENADVKAPSKQVTYITSMKKANNTGIVISNYPLSIEQTKVMVNSMNEYMTSPEQIGKLIKLVPTDEEMDQLKEYKGPLENLVQAERFLLELWVGMPIFQGRIECLYFKLNFTVDFPEVYSQLASIKQAIETIKNSKNFQTMIYAILKIGNFLNYGTNKGNAQGFSLNILHQLENLRGFDGKKTPLLEFVIQTVMASNRSVLNFITEFEPCQYCSKFDMADLDIKLAEFEKGFNLAGKYIKQASSINSNDLKTFIIKMTRFVEESSPRLQDFKGKLIEVKKSLEEAIEFYGETKGMKSKEFFEKFWNFAQSCKKSIENMSKAEGKTELEKLKKTSKKREDEEGTVQKPRHSQRSTISKKSFRLSTRYRQQGLISL</sequence>
<feature type="compositionally biased region" description="Polar residues" evidence="1">
    <location>
        <begin position="857"/>
        <end position="867"/>
    </location>
</feature>
<dbReference type="PANTHER" id="PTHR45725">
    <property type="entry name" value="FORMIN HOMOLOGY 2 FAMILY MEMBER"/>
    <property type="match status" value="1"/>
</dbReference>
<evidence type="ECO:0000256" key="1">
    <source>
        <dbReference type="SAM" id="MobiDB-lite"/>
    </source>
</evidence>
<dbReference type="PANTHER" id="PTHR45725:SF1">
    <property type="entry name" value="DISHEVELLED ASSOCIATED ACTIVATOR OF MORPHOGENESIS, ISOFORM D"/>
    <property type="match status" value="1"/>
</dbReference>
<evidence type="ECO:0000259" key="2">
    <source>
        <dbReference type="PROSITE" id="PS51444"/>
    </source>
</evidence>
<feature type="region of interest" description="Disordered" evidence="1">
    <location>
        <begin position="832"/>
        <end position="867"/>
    </location>
</feature>
<feature type="compositionally biased region" description="Pro residues" evidence="1">
    <location>
        <begin position="329"/>
        <end position="364"/>
    </location>
</feature>
<organism evidence="3 4">
    <name type="scientific">Blepharisma stoltei</name>
    <dbReference type="NCBI Taxonomy" id="1481888"/>
    <lineage>
        <taxon>Eukaryota</taxon>
        <taxon>Sar</taxon>
        <taxon>Alveolata</taxon>
        <taxon>Ciliophora</taxon>
        <taxon>Postciliodesmatophora</taxon>
        <taxon>Heterotrichea</taxon>
        <taxon>Heterotrichida</taxon>
        <taxon>Blepharismidae</taxon>
        <taxon>Blepharisma</taxon>
    </lineage>
</organism>
<feature type="region of interest" description="Disordered" evidence="1">
    <location>
        <begin position="329"/>
        <end position="450"/>
    </location>
</feature>
<feature type="compositionally biased region" description="Basic and acidic residues" evidence="1">
    <location>
        <begin position="832"/>
        <end position="844"/>
    </location>
</feature>
<feature type="domain" description="FH2" evidence="2">
    <location>
        <begin position="452"/>
        <end position="842"/>
    </location>
</feature>
<dbReference type="InterPro" id="IPR015425">
    <property type="entry name" value="FH2_Formin"/>
</dbReference>
<dbReference type="Gene3D" id="1.20.58.2220">
    <property type="entry name" value="Formin, FH2 domain"/>
    <property type="match status" value="1"/>
</dbReference>